<sequence length="243" mass="27139">MRAHHVMTRNVITIDADASIRAAANLMLKQHISGLPVVDGAGRLIGIVSEGDFVRRSEIGTQRPHIGWLDFLMRGDKGALDFVREHGRKVGEIMTRDDIHSATEDMLLEELVRLMERHDIKRLPVMRGDMLVGIVTRSDLLRAVASLARDVPDPTADDDHIRSRVIASIEKRDWQPMQLGVIVRDGIVHLSGMITDERFRQAVIVAAENVAGVKLVHDHLYFFDAMSGLSFRSPEDEGWAQAG</sequence>
<dbReference type="InterPro" id="IPR051257">
    <property type="entry name" value="Diverse_CBS-Domain"/>
</dbReference>
<name>A0ABZ2P6R9_9BRAD</name>
<dbReference type="InterPro" id="IPR046342">
    <property type="entry name" value="CBS_dom_sf"/>
</dbReference>
<reference evidence="5" key="1">
    <citation type="journal article" date="2021" name="Int. J. Syst. Evol. Microbiol.">
        <title>Bradyrhizobium septentrionale sp. nov. (sv. septentrionale) and Bradyrhizobium quebecense sp. nov. (sv. septentrionale) associated with legumes native to Canada possess rearranged symbiosis genes and numerous insertion sequences.</title>
        <authorList>
            <person name="Bromfield E.S.P."/>
            <person name="Cloutier S."/>
        </authorList>
    </citation>
    <scope>NUCLEOTIDE SEQUENCE</scope>
    <source>
        <strain evidence="5">5S5</strain>
    </source>
</reference>
<proteinExistence type="predicted"/>
<dbReference type="Gene3D" id="3.30.1340.30">
    <property type="match status" value="1"/>
</dbReference>
<dbReference type="InterPro" id="IPR007055">
    <property type="entry name" value="BON_dom"/>
</dbReference>
<dbReference type="InterPro" id="IPR000644">
    <property type="entry name" value="CBS_dom"/>
</dbReference>
<feature type="domain" description="CBS" evidence="4">
    <location>
        <begin position="94"/>
        <end position="151"/>
    </location>
</feature>
<reference evidence="5" key="2">
    <citation type="submission" date="2024-03" db="EMBL/GenBank/DDBJ databases">
        <authorList>
            <person name="Bromfield E.S.P."/>
            <person name="Cloutier S."/>
        </authorList>
    </citation>
    <scope>NUCLEOTIDE SEQUENCE</scope>
    <source>
        <strain evidence="5">5S5</strain>
    </source>
</reference>
<dbReference type="SUPFAM" id="SSF54631">
    <property type="entry name" value="CBS-domain pair"/>
    <property type="match status" value="1"/>
</dbReference>
<dbReference type="PANTHER" id="PTHR43080">
    <property type="entry name" value="CBS DOMAIN-CONTAINING PROTEIN CBSX3, MITOCHONDRIAL"/>
    <property type="match status" value="1"/>
</dbReference>
<evidence type="ECO:0000256" key="2">
    <source>
        <dbReference type="PROSITE-ProRule" id="PRU00703"/>
    </source>
</evidence>
<dbReference type="PROSITE" id="PS51371">
    <property type="entry name" value="CBS"/>
    <property type="match status" value="2"/>
</dbReference>
<dbReference type="PIRSF" id="PIRSF036990">
    <property type="entry name" value="UCP036990_CBS_BON"/>
    <property type="match status" value="1"/>
</dbReference>
<organism evidence="5 6">
    <name type="scientific">Bradyrhizobium septentrionale</name>
    <dbReference type="NCBI Taxonomy" id="1404411"/>
    <lineage>
        <taxon>Bacteria</taxon>
        <taxon>Pseudomonadati</taxon>
        <taxon>Pseudomonadota</taxon>
        <taxon>Alphaproteobacteria</taxon>
        <taxon>Hyphomicrobiales</taxon>
        <taxon>Nitrobacteraceae</taxon>
        <taxon>Bradyrhizobium</taxon>
    </lineage>
</organism>
<dbReference type="Pfam" id="PF00571">
    <property type="entry name" value="CBS"/>
    <property type="match status" value="2"/>
</dbReference>
<evidence type="ECO:0000313" key="5">
    <source>
        <dbReference type="EMBL" id="WXC81814.1"/>
    </source>
</evidence>
<dbReference type="PROSITE" id="PS50914">
    <property type="entry name" value="BON"/>
    <property type="match status" value="1"/>
</dbReference>
<dbReference type="EMBL" id="CP147711">
    <property type="protein sequence ID" value="WXC81814.1"/>
    <property type="molecule type" value="Genomic_DNA"/>
</dbReference>
<dbReference type="CDD" id="cd04586">
    <property type="entry name" value="CBS_pair_BON_assoc"/>
    <property type="match status" value="1"/>
</dbReference>
<dbReference type="PANTHER" id="PTHR43080:SF26">
    <property type="entry name" value="REGULATORY PROTEIN"/>
    <property type="match status" value="1"/>
</dbReference>
<dbReference type="Pfam" id="PF04972">
    <property type="entry name" value="BON"/>
    <property type="match status" value="1"/>
</dbReference>
<protein>
    <submittedName>
        <fullName evidence="5">CBS domain-containing protein</fullName>
    </submittedName>
</protein>
<evidence type="ECO:0000259" key="4">
    <source>
        <dbReference type="PROSITE" id="PS51371"/>
    </source>
</evidence>
<dbReference type="InterPro" id="IPR017080">
    <property type="entry name" value="UCP036990_CBS_BON"/>
</dbReference>
<gene>
    <name evidence="5" type="ORF">WDK88_09545</name>
</gene>
<dbReference type="Proteomes" id="UP001432046">
    <property type="component" value="Chromosome"/>
</dbReference>
<evidence type="ECO:0000259" key="3">
    <source>
        <dbReference type="PROSITE" id="PS50914"/>
    </source>
</evidence>
<accession>A0ABZ2P6R9</accession>
<feature type="domain" description="BON" evidence="3">
    <location>
        <begin position="157"/>
        <end position="224"/>
    </location>
</feature>
<evidence type="ECO:0000313" key="6">
    <source>
        <dbReference type="Proteomes" id="UP001432046"/>
    </source>
</evidence>
<keyword evidence="1 2" id="KW-0129">CBS domain</keyword>
<keyword evidence="6" id="KW-1185">Reference proteome</keyword>
<dbReference type="SMART" id="SM00116">
    <property type="entry name" value="CBS"/>
    <property type="match status" value="2"/>
</dbReference>
<dbReference type="Gene3D" id="3.10.580.10">
    <property type="entry name" value="CBS-domain"/>
    <property type="match status" value="1"/>
</dbReference>
<feature type="domain" description="CBS" evidence="4">
    <location>
        <begin position="7"/>
        <end position="63"/>
    </location>
</feature>
<evidence type="ECO:0000256" key="1">
    <source>
        <dbReference type="ARBA" id="ARBA00023122"/>
    </source>
</evidence>
<dbReference type="RefSeq" id="WP_338834297.1">
    <property type="nucleotide sequence ID" value="NZ_CP147711.1"/>
</dbReference>